<gene>
    <name evidence="2" type="ORF">U9M48_021034</name>
</gene>
<reference evidence="2 3" key="1">
    <citation type="submission" date="2024-02" db="EMBL/GenBank/DDBJ databases">
        <title>High-quality chromosome-scale genome assembly of Pensacola bahiagrass (Paspalum notatum Flugge var. saurae).</title>
        <authorList>
            <person name="Vega J.M."/>
            <person name="Podio M."/>
            <person name="Orjuela J."/>
            <person name="Siena L.A."/>
            <person name="Pessino S.C."/>
            <person name="Combes M.C."/>
            <person name="Mariac C."/>
            <person name="Albertini E."/>
            <person name="Pupilli F."/>
            <person name="Ortiz J.P.A."/>
            <person name="Leblanc O."/>
        </authorList>
    </citation>
    <scope>NUCLEOTIDE SEQUENCE [LARGE SCALE GENOMIC DNA]</scope>
    <source>
        <strain evidence="2">R1</strain>
        <tissue evidence="2">Leaf</tissue>
    </source>
</reference>
<dbReference type="InterPro" id="IPR036397">
    <property type="entry name" value="RNaseH_sf"/>
</dbReference>
<dbReference type="PANTHER" id="PTHR42648:SF26">
    <property type="entry name" value="INTEGRASE CATALYTIC DOMAIN-CONTAINING PROTEIN"/>
    <property type="match status" value="1"/>
</dbReference>
<dbReference type="InterPro" id="IPR012337">
    <property type="entry name" value="RNaseH-like_sf"/>
</dbReference>
<dbReference type="InterPro" id="IPR039537">
    <property type="entry name" value="Retrotran_Ty1/copia-like"/>
</dbReference>
<dbReference type="Pfam" id="PF00665">
    <property type="entry name" value="rve"/>
    <property type="match status" value="1"/>
</dbReference>
<evidence type="ECO:0000313" key="2">
    <source>
        <dbReference type="EMBL" id="WVZ72601.1"/>
    </source>
</evidence>
<dbReference type="InterPro" id="IPR001584">
    <property type="entry name" value="Integrase_cat-core"/>
</dbReference>
<dbReference type="GO" id="GO:0015074">
    <property type="term" value="P:DNA integration"/>
    <property type="evidence" value="ECO:0007669"/>
    <property type="project" value="InterPro"/>
</dbReference>
<evidence type="ECO:0000259" key="1">
    <source>
        <dbReference type="PROSITE" id="PS50994"/>
    </source>
</evidence>
<dbReference type="GO" id="GO:0003676">
    <property type="term" value="F:nucleic acid binding"/>
    <property type="evidence" value="ECO:0007669"/>
    <property type="project" value="InterPro"/>
</dbReference>
<dbReference type="PANTHER" id="PTHR42648">
    <property type="entry name" value="TRANSPOSASE, PUTATIVE-RELATED"/>
    <property type="match status" value="1"/>
</dbReference>
<dbReference type="EMBL" id="CP144748">
    <property type="protein sequence ID" value="WVZ72601.1"/>
    <property type="molecule type" value="Genomic_DNA"/>
</dbReference>
<feature type="domain" description="Integrase catalytic" evidence="1">
    <location>
        <begin position="219"/>
        <end position="346"/>
    </location>
</feature>
<organism evidence="2 3">
    <name type="scientific">Paspalum notatum var. saurae</name>
    <dbReference type="NCBI Taxonomy" id="547442"/>
    <lineage>
        <taxon>Eukaryota</taxon>
        <taxon>Viridiplantae</taxon>
        <taxon>Streptophyta</taxon>
        <taxon>Embryophyta</taxon>
        <taxon>Tracheophyta</taxon>
        <taxon>Spermatophyta</taxon>
        <taxon>Magnoliopsida</taxon>
        <taxon>Liliopsida</taxon>
        <taxon>Poales</taxon>
        <taxon>Poaceae</taxon>
        <taxon>PACMAD clade</taxon>
        <taxon>Panicoideae</taxon>
        <taxon>Andropogonodae</taxon>
        <taxon>Paspaleae</taxon>
        <taxon>Paspalinae</taxon>
        <taxon>Paspalum</taxon>
    </lineage>
</organism>
<dbReference type="SUPFAM" id="SSF53098">
    <property type="entry name" value="Ribonuclease H-like"/>
    <property type="match status" value="1"/>
</dbReference>
<sequence>MASSSSSSTAAPQLGPIISEKLTRENYLLWKAQVMPTIRGAQLVGILKGTLKAPANDKTESTVPNPDMRGTTLKKTGHEAPDCWYHFEENYWPKMAGSATASYGIDTNWYADSGATNHITGELEKLTVRDRYNGHDQDRDTKKILLQGRCEGDLYPLSSQRSRYCSARQVFSVNKPSVAHCHLCHPAFPIVSDKSHESVCDPCQQAKSHQLPYSKSVSASTAPLELVYSNVWGLALMSVGRHTYYVSFIDDFSKYTWIYLLRKKSDVFHVFSNFQQLVERKFDKKILTMQTDWGGEYEKLISFFQKVGIAHRVSCPHAHQQNGSAERKHRHIVEVGLLFWPMPPCH</sequence>
<accession>A0AAQ3TGE0</accession>
<proteinExistence type="predicted"/>
<dbReference type="AlphaFoldDB" id="A0AAQ3TGE0"/>
<protein>
    <recommendedName>
        <fullName evidence="1">Integrase catalytic domain-containing protein</fullName>
    </recommendedName>
</protein>
<keyword evidence="3" id="KW-1185">Reference proteome</keyword>
<dbReference type="Proteomes" id="UP001341281">
    <property type="component" value="Chromosome 04"/>
</dbReference>
<name>A0AAQ3TGE0_PASNO</name>
<dbReference type="Gene3D" id="3.30.420.10">
    <property type="entry name" value="Ribonuclease H-like superfamily/Ribonuclease H"/>
    <property type="match status" value="1"/>
</dbReference>
<dbReference type="PROSITE" id="PS50994">
    <property type="entry name" value="INTEGRASE"/>
    <property type="match status" value="1"/>
</dbReference>
<evidence type="ECO:0000313" key="3">
    <source>
        <dbReference type="Proteomes" id="UP001341281"/>
    </source>
</evidence>